<sequence>MSNCPEQMAIIYYIIIFTFVFIGSLKSDCVNGTSNGCSSDELCYQTQCYPSYGPCVNGTCENLTCIAENCLNLLTITTTPIITTTTKLSSETTIPPCLDNSASGHFSDCRLRAYLCNNPRYYNLMTQQCPRTCNRCPGTDFTAQPPIPGCFDRSEANGKSNCASFAHLCRNLLYIEFMKEQCPRTCKFC</sequence>
<dbReference type="SMART" id="SM00254">
    <property type="entry name" value="ShKT"/>
    <property type="match status" value="2"/>
</dbReference>
<keyword evidence="5" id="KW-1185">Reference proteome</keyword>
<protein>
    <recommendedName>
        <fullName evidence="3">ShKT domain-containing protein</fullName>
    </recommendedName>
</protein>
<dbReference type="InterPro" id="IPR003582">
    <property type="entry name" value="ShKT_dom"/>
</dbReference>
<name>A0A8R1Y1V5_ONCVO</name>
<comment type="caution">
    <text evidence="1">Lacks conserved residue(s) required for the propagation of feature annotation.</text>
</comment>
<evidence type="ECO:0000313" key="4">
    <source>
        <dbReference type="EnsemblMetazoa" id="OVOC9070.1"/>
    </source>
</evidence>
<accession>A0A8R1Y1V5</accession>
<dbReference type="Proteomes" id="UP000024404">
    <property type="component" value="Unassembled WGS sequence"/>
</dbReference>
<keyword evidence="2" id="KW-0472">Membrane</keyword>
<dbReference type="Pfam" id="PF01549">
    <property type="entry name" value="ShK"/>
    <property type="match status" value="2"/>
</dbReference>
<evidence type="ECO:0000256" key="1">
    <source>
        <dbReference type="PROSITE-ProRule" id="PRU01005"/>
    </source>
</evidence>
<dbReference type="EMBL" id="CMVM020000251">
    <property type="status" value="NOT_ANNOTATED_CDS"/>
    <property type="molecule type" value="Genomic_DNA"/>
</dbReference>
<keyword evidence="2" id="KW-1133">Transmembrane helix</keyword>
<dbReference type="AlphaFoldDB" id="A0A8R1Y1V5"/>
<feature type="domain" description="ShKT" evidence="3">
    <location>
        <begin position="150"/>
        <end position="189"/>
    </location>
</feature>
<feature type="transmembrane region" description="Helical" evidence="2">
    <location>
        <begin position="7"/>
        <end position="25"/>
    </location>
</feature>
<evidence type="ECO:0000259" key="3">
    <source>
        <dbReference type="PROSITE" id="PS51670"/>
    </source>
</evidence>
<proteinExistence type="predicted"/>
<reference evidence="4" key="2">
    <citation type="submission" date="2022-06" db="UniProtKB">
        <authorList>
            <consortium name="EnsemblMetazoa"/>
        </authorList>
    </citation>
    <scope>IDENTIFICATION</scope>
</reference>
<dbReference type="PANTHER" id="PTHR46219">
    <property type="entry name" value="PROTEIN CBG11138"/>
    <property type="match status" value="1"/>
</dbReference>
<dbReference type="Gene3D" id="1.10.10.1940">
    <property type="match status" value="1"/>
</dbReference>
<dbReference type="OMA" id="ICCEANQ"/>
<dbReference type="Gene3D" id="1.10.10.1870">
    <property type="entry name" value="ShTK domain-like"/>
    <property type="match status" value="1"/>
</dbReference>
<dbReference type="PANTHER" id="PTHR46219:SF5">
    <property type="entry name" value="SHKT DOMAIN-CONTAINING PROTEIN"/>
    <property type="match status" value="1"/>
</dbReference>
<dbReference type="EnsemblMetazoa" id="OVOC9070.1">
    <property type="protein sequence ID" value="OVOC9070.1"/>
    <property type="gene ID" value="WBGene00245879"/>
</dbReference>
<reference evidence="5" key="1">
    <citation type="submission" date="2013-10" db="EMBL/GenBank/DDBJ databases">
        <title>Genome sequencing of Onchocerca volvulus.</title>
        <authorList>
            <person name="Cotton J."/>
            <person name="Tsai J."/>
            <person name="Stanley E."/>
            <person name="Tracey A."/>
            <person name="Holroyd N."/>
            <person name="Lustigman S."/>
            <person name="Berriman M."/>
        </authorList>
    </citation>
    <scope>NUCLEOTIDE SEQUENCE</scope>
</reference>
<keyword evidence="2" id="KW-0812">Transmembrane</keyword>
<feature type="domain" description="ShKT" evidence="3">
    <location>
        <begin position="97"/>
        <end position="136"/>
    </location>
</feature>
<evidence type="ECO:0000313" key="5">
    <source>
        <dbReference type="Proteomes" id="UP000024404"/>
    </source>
</evidence>
<dbReference type="PROSITE" id="PS51670">
    <property type="entry name" value="SHKT"/>
    <property type="match status" value="2"/>
</dbReference>
<organism evidence="4 5">
    <name type="scientific">Onchocerca volvulus</name>
    <dbReference type="NCBI Taxonomy" id="6282"/>
    <lineage>
        <taxon>Eukaryota</taxon>
        <taxon>Metazoa</taxon>
        <taxon>Ecdysozoa</taxon>
        <taxon>Nematoda</taxon>
        <taxon>Chromadorea</taxon>
        <taxon>Rhabditida</taxon>
        <taxon>Spirurina</taxon>
        <taxon>Spiruromorpha</taxon>
        <taxon>Filarioidea</taxon>
        <taxon>Onchocercidae</taxon>
        <taxon>Onchocerca</taxon>
    </lineage>
</organism>
<evidence type="ECO:0000256" key="2">
    <source>
        <dbReference type="SAM" id="Phobius"/>
    </source>
</evidence>